<dbReference type="RefSeq" id="XP_033602801.1">
    <property type="nucleotide sequence ID" value="XM_033749315.1"/>
</dbReference>
<dbReference type="InterPro" id="IPR035983">
    <property type="entry name" value="Hect_E3_ubiquitin_ligase"/>
</dbReference>
<dbReference type="Pfam" id="PF16558">
    <property type="entry name" value="AZUL"/>
    <property type="match status" value="1"/>
</dbReference>
<evidence type="ECO:0000256" key="2">
    <source>
        <dbReference type="ARBA" id="ARBA00012485"/>
    </source>
</evidence>
<dbReference type="Pfam" id="PF00632">
    <property type="entry name" value="HECT"/>
    <property type="match status" value="1"/>
</dbReference>
<dbReference type="InterPro" id="IPR044611">
    <property type="entry name" value="E3A/B/C-like"/>
</dbReference>
<keyword evidence="9" id="KW-1185">Reference proteome</keyword>
<evidence type="ECO:0000313" key="9">
    <source>
        <dbReference type="Proteomes" id="UP000799437"/>
    </source>
</evidence>
<dbReference type="InterPro" id="IPR042556">
    <property type="entry name" value="AZUL_sf"/>
</dbReference>
<dbReference type="Gene3D" id="3.30.2410.10">
    <property type="entry name" value="Hect, E3 ligase catalytic domain"/>
    <property type="match status" value="1"/>
</dbReference>
<dbReference type="EC" id="2.3.2.26" evidence="2"/>
<evidence type="ECO:0000256" key="5">
    <source>
        <dbReference type="PROSITE-ProRule" id="PRU00104"/>
    </source>
</evidence>
<feature type="region of interest" description="Disordered" evidence="6">
    <location>
        <begin position="297"/>
        <end position="332"/>
    </location>
</feature>
<dbReference type="SMART" id="SM00119">
    <property type="entry name" value="HECTc"/>
    <property type="match status" value="1"/>
</dbReference>
<evidence type="ECO:0000259" key="7">
    <source>
        <dbReference type="PROSITE" id="PS50237"/>
    </source>
</evidence>
<dbReference type="GO" id="GO:0000209">
    <property type="term" value="P:protein polyubiquitination"/>
    <property type="evidence" value="ECO:0007669"/>
    <property type="project" value="InterPro"/>
</dbReference>
<keyword evidence="4 5" id="KW-0833">Ubl conjugation pathway</keyword>
<evidence type="ECO:0000256" key="4">
    <source>
        <dbReference type="ARBA" id="ARBA00022786"/>
    </source>
</evidence>
<dbReference type="PANTHER" id="PTHR45700">
    <property type="entry name" value="UBIQUITIN-PROTEIN LIGASE E3C"/>
    <property type="match status" value="1"/>
</dbReference>
<feature type="region of interest" description="Disordered" evidence="6">
    <location>
        <begin position="1"/>
        <end position="48"/>
    </location>
</feature>
<reference evidence="8" key="1">
    <citation type="journal article" date="2020" name="Stud. Mycol.">
        <title>101 Dothideomycetes genomes: a test case for predicting lifestyles and emergence of pathogens.</title>
        <authorList>
            <person name="Haridas S."/>
            <person name="Albert R."/>
            <person name="Binder M."/>
            <person name="Bloem J."/>
            <person name="Labutti K."/>
            <person name="Salamov A."/>
            <person name="Andreopoulos B."/>
            <person name="Baker S."/>
            <person name="Barry K."/>
            <person name="Bills G."/>
            <person name="Bluhm B."/>
            <person name="Cannon C."/>
            <person name="Castanera R."/>
            <person name="Culley D."/>
            <person name="Daum C."/>
            <person name="Ezra D."/>
            <person name="Gonzalez J."/>
            <person name="Henrissat B."/>
            <person name="Kuo A."/>
            <person name="Liang C."/>
            <person name="Lipzen A."/>
            <person name="Lutzoni F."/>
            <person name="Magnuson J."/>
            <person name="Mondo S."/>
            <person name="Nolan M."/>
            <person name="Ohm R."/>
            <person name="Pangilinan J."/>
            <person name="Park H.-J."/>
            <person name="Ramirez L."/>
            <person name="Alfaro M."/>
            <person name="Sun H."/>
            <person name="Tritt A."/>
            <person name="Yoshinaga Y."/>
            <person name="Zwiers L.-H."/>
            <person name="Turgeon B."/>
            <person name="Goodwin S."/>
            <person name="Spatafora J."/>
            <person name="Crous P."/>
            <person name="Grigoriev I."/>
        </authorList>
    </citation>
    <scope>NUCLEOTIDE SEQUENCE</scope>
    <source>
        <strain evidence="8">CBS 121739</strain>
    </source>
</reference>
<dbReference type="GO" id="GO:0061630">
    <property type="term" value="F:ubiquitin protein ligase activity"/>
    <property type="evidence" value="ECO:0007669"/>
    <property type="project" value="UniProtKB-EC"/>
</dbReference>
<gene>
    <name evidence="8" type="ORF">EJ05DRAFT_536470</name>
</gene>
<accession>A0A6A6WED0</accession>
<organism evidence="8 9">
    <name type="scientific">Pseudovirgaria hyperparasitica</name>
    <dbReference type="NCBI Taxonomy" id="470096"/>
    <lineage>
        <taxon>Eukaryota</taxon>
        <taxon>Fungi</taxon>
        <taxon>Dikarya</taxon>
        <taxon>Ascomycota</taxon>
        <taxon>Pezizomycotina</taxon>
        <taxon>Dothideomycetes</taxon>
        <taxon>Dothideomycetes incertae sedis</taxon>
        <taxon>Acrospermales</taxon>
        <taxon>Acrospermaceae</taxon>
        <taxon>Pseudovirgaria</taxon>
    </lineage>
</organism>
<evidence type="ECO:0000313" key="8">
    <source>
        <dbReference type="EMBL" id="KAF2760350.1"/>
    </source>
</evidence>
<dbReference type="PANTHER" id="PTHR45700:SF8">
    <property type="entry name" value="HECT-TYPE E3 UBIQUITIN TRANSFERASE"/>
    <property type="match status" value="1"/>
</dbReference>
<dbReference type="SUPFAM" id="SSF56204">
    <property type="entry name" value="Hect, E3 ligase catalytic domain"/>
    <property type="match status" value="1"/>
</dbReference>
<evidence type="ECO:0000256" key="1">
    <source>
        <dbReference type="ARBA" id="ARBA00000885"/>
    </source>
</evidence>
<feature type="active site" description="Glycyl thioester intermediate" evidence="5">
    <location>
        <position position="1151"/>
    </location>
</feature>
<proteinExistence type="predicted"/>
<dbReference type="InterPro" id="IPR000569">
    <property type="entry name" value="HECT_dom"/>
</dbReference>
<dbReference type="GeneID" id="54490369"/>
<dbReference type="Proteomes" id="UP000799437">
    <property type="component" value="Unassembled WGS sequence"/>
</dbReference>
<feature type="domain" description="HECT" evidence="7">
    <location>
        <begin position="818"/>
        <end position="1183"/>
    </location>
</feature>
<dbReference type="PROSITE" id="PS50237">
    <property type="entry name" value="HECT"/>
    <property type="match status" value="1"/>
</dbReference>
<dbReference type="Gene3D" id="6.10.130.10">
    <property type="entry name" value="Ubiquitin-protein ligase E3A, N-terminal zinc-binding domain (AZUL)"/>
    <property type="match status" value="1"/>
</dbReference>
<dbReference type="Gene3D" id="3.90.1750.10">
    <property type="entry name" value="Hect, E3 ligase catalytic domains"/>
    <property type="match status" value="1"/>
</dbReference>
<dbReference type="InterPro" id="IPR032353">
    <property type="entry name" value="AZUL"/>
</dbReference>
<dbReference type="FunFam" id="3.30.2410.10:FF:000003">
    <property type="entry name" value="probable E3 ubiquitin-protein ligase HERC4 isoform X1"/>
    <property type="match status" value="1"/>
</dbReference>
<dbReference type="EMBL" id="ML996568">
    <property type="protein sequence ID" value="KAF2760350.1"/>
    <property type="molecule type" value="Genomic_DNA"/>
</dbReference>
<sequence length="1183" mass="133687">MRNTSSWTNGPDGAGPSAAKSPADPTMSPAPTPLTAVVHHSTDGELSSDIEDKRMRRSITFQYLVRRYMSQILYGCHKRNCTTPMCKSAQIRVRDTPYKPPTVLTARMLAYYLAAQDDPGAGLCQHALHVSPFDIGCDASSWLSRHDTGSAQMHEPKGTPHKKSSTFWSKLDAQHAPQLDKLSLSQNLFDTVALIYFYFKRFPVVELSSHANPFVQQNCSQFIPVDNDETQSKLKLHKEEKDILEQRNIRVSDTDGALPAGQKGSLDDGLGCEQSTLRFKLPSELASTKVGINHGISEAGGASDNMKSSFSREFRDTPRKLPTPRRHGSEKFIPPRTLTCATMEKLKVLLSSSSRLDKALWRGYMTPYSQNYFKAPDPTIAAAEIFLRRSLSDIDRLLHSFADRGCPLIQSPLSHLNPTKLESAFRGWSRINGAFIFDCLWEALEPLFRPPPEIIVDGKEPRLRTPQTSVYGDRGKNHTARLDTKKSADGPRYIPDCEAAYVIIICIHALTSQVPRGSPSVWPLVRERSHGVHIPASATKSLPRPLVKSLIEIIDAMQYEPALRLAERLIRAISARRCFFEILNALEGTEGNNTAFDLMRMVLEYLQEAEKCRREIIDCQPDTPEEHDGPGWSVSAVWLEWLKTICVTHWDKEPLIKRWNVVGGAIDMMNEMAWYRPRMPDLTDEILYDKKPVDQFGLTAELFRIPYFYANLDKVKVPGHFARHIPTPNHRHVLNYPFLYSSKELLVLFRTFNYSRMFSTYETAERSRCLNQMLDVLARPNHSPWHSAFKDLLSRYLLLDVRRNHALEDSFNQLWHLSESQLLRPLKVRIGALEGEDGVDQGGVSLEFFHVALAEAFNPDNGIFTTDPHTRMTWFKPASPASLAHCELIGLLFSLAVYNGITLPVTFPIVFYYFLLDLSTTHSCLSLLQDGWPDLARSLHQLLTWEDGDVSEIYGGSHEFTFDAFGETITVNMLDPASSQTNPRTDRLQVLNKVYEGNDRTYVDPRSTDEAPLVTNDTRAQFVNDYIFWLVYQSVAPQLHAFRQGFLRCLDPTILSLFDPVGLRKVIEGYQYIDMNELKCVAKYEDGYAADHPTIAQFWNIVLEYDDVQKAKLLEFVTASDRVPVGGVGSMMFAIVRNGGDSEMLPTSSTCFGKLLLPEYAGQEKMRQKLELALSYSKGFGAL</sequence>
<comment type="catalytic activity">
    <reaction evidence="1">
        <text>S-ubiquitinyl-[E2 ubiquitin-conjugating enzyme]-L-cysteine + [acceptor protein]-L-lysine = [E2 ubiquitin-conjugating enzyme]-L-cysteine + N(6)-ubiquitinyl-[acceptor protein]-L-lysine.</text>
        <dbReference type="EC" id="2.3.2.26"/>
    </reaction>
</comment>
<feature type="compositionally biased region" description="Basic and acidic residues" evidence="6">
    <location>
        <begin position="310"/>
        <end position="319"/>
    </location>
</feature>
<feature type="region of interest" description="Disordered" evidence="6">
    <location>
        <begin position="465"/>
        <end position="484"/>
    </location>
</feature>
<name>A0A6A6WED0_9PEZI</name>
<keyword evidence="3" id="KW-0808">Transferase</keyword>
<dbReference type="Gene3D" id="3.30.2160.10">
    <property type="entry name" value="Hect, E3 ligase catalytic domain"/>
    <property type="match status" value="1"/>
</dbReference>
<feature type="compositionally biased region" description="Basic and acidic residues" evidence="6">
    <location>
        <begin position="473"/>
        <end position="484"/>
    </location>
</feature>
<dbReference type="AlphaFoldDB" id="A0A6A6WED0"/>
<dbReference type="OrthoDB" id="5981550at2759"/>
<evidence type="ECO:0000256" key="3">
    <source>
        <dbReference type="ARBA" id="ARBA00022679"/>
    </source>
</evidence>
<protein>
    <recommendedName>
        <fullName evidence="2">HECT-type E3 ubiquitin transferase</fullName>
        <ecNumber evidence="2">2.3.2.26</ecNumber>
    </recommendedName>
</protein>
<evidence type="ECO:0000256" key="6">
    <source>
        <dbReference type="SAM" id="MobiDB-lite"/>
    </source>
</evidence>